<feature type="compositionally biased region" description="Basic and acidic residues" evidence="2">
    <location>
        <begin position="447"/>
        <end position="456"/>
    </location>
</feature>
<organism evidence="3">
    <name type="scientific">Ipomoea trifida</name>
    <name type="common">Morning glory</name>
    <dbReference type="NCBI Taxonomy" id="35884"/>
    <lineage>
        <taxon>Eukaryota</taxon>
        <taxon>Viridiplantae</taxon>
        <taxon>Streptophyta</taxon>
        <taxon>Embryophyta</taxon>
        <taxon>Tracheophyta</taxon>
        <taxon>Spermatophyta</taxon>
        <taxon>Magnoliopsida</taxon>
        <taxon>eudicotyledons</taxon>
        <taxon>Gunneridae</taxon>
        <taxon>Pentapetalae</taxon>
        <taxon>asterids</taxon>
        <taxon>lamiids</taxon>
        <taxon>Solanales</taxon>
        <taxon>Convolvulaceae</taxon>
        <taxon>Ipomoeeae</taxon>
        <taxon>Ipomoea</taxon>
    </lineage>
</organism>
<evidence type="ECO:0008006" key="4">
    <source>
        <dbReference type="Google" id="ProtNLM"/>
    </source>
</evidence>
<feature type="compositionally biased region" description="Polar residues" evidence="2">
    <location>
        <begin position="52"/>
        <end position="66"/>
    </location>
</feature>
<dbReference type="GO" id="GO:0032196">
    <property type="term" value="P:transposition"/>
    <property type="evidence" value="ECO:0007669"/>
    <property type="project" value="InterPro"/>
</dbReference>
<feature type="coiled-coil region" evidence="1">
    <location>
        <begin position="387"/>
        <end position="414"/>
    </location>
</feature>
<dbReference type="PANTHER" id="PTHR33157:SF12">
    <property type="entry name" value="TRANSPOSASE TNP1_EN_SPM-LIKE DOMAIN-CONTAINING PROTEIN"/>
    <property type="match status" value="1"/>
</dbReference>
<reference evidence="3" key="1">
    <citation type="journal article" date="2007" name="Sex. Plant Reprod.">
        <title>Physical size of the S locus region defined by genetic recombination and genome sequencing in Ipomoea trifida, Convolvulaceae.</title>
        <authorList>
            <person name="Rahman M.H."/>
            <person name="Tsuchiya T."/>
            <person name="Suwabe K."/>
            <person name="Kohori J."/>
            <person name="Tomita R.N."/>
            <person name="Kagaya Y."/>
            <person name="Kobayashi I."/>
            <person name="Kakeda K."/>
            <person name="Kowyama Y."/>
        </authorList>
    </citation>
    <scope>NUCLEOTIDE SEQUENCE</scope>
</reference>
<dbReference type="PROSITE" id="PS51257">
    <property type="entry name" value="PROKAR_LIPOPROTEIN"/>
    <property type="match status" value="1"/>
</dbReference>
<evidence type="ECO:0000256" key="2">
    <source>
        <dbReference type="SAM" id="MobiDB-lite"/>
    </source>
</evidence>
<feature type="region of interest" description="Disordered" evidence="2">
    <location>
        <begin position="257"/>
        <end position="279"/>
    </location>
</feature>
<proteinExistence type="predicted"/>
<evidence type="ECO:0000256" key="1">
    <source>
        <dbReference type="SAM" id="Coils"/>
    </source>
</evidence>
<feature type="compositionally biased region" description="Polar residues" evidence="2">
    <location>
        <begin position="437"/>
        <end position="446"/>
    </location>
</feature>
<keyword evidence="1" id="KW-0175">Coiled coil</keyword>
<feature type="compositionally biased region" description="Basic and acidic residues" evidence="2">
    <location>
        <begin position="89"/>
        <end position="117"/>
    </location>
</feature>
<sequence>MGTHKGCATMQAMILGVGCSSSYLLLSASHSLARYIIEMSHSKKNRGGRGKTCTSTQSQLGMSQPPSLRAIINDPEEGNAHIRATQSNEVRRHLEDTDSERTASASRESEHTTEAVTEHTSQPASEPSTPPSTIPNDRRTLIHPIGEKAFEPHSAHRRIIECIQKAYPQAIKSFKAAPQYLKDVWFNEFKKDYRWDPLEENIVRRIFEKKGAKLLTDHLREVRVRLADKSKAKPHWIADDVLDDLVRIWKSDDFKKVSEKNKSNRNSNSGGLGASLHSCGSIPMTEHHRRLKEKLGKDPSLADLYQHTHKRKNGDGAYVCAKAQKVLDTMNELRQTQTEASDVELWLEATGGVKRGGYVYGFGSDTQHYFPEASKKSKSQAGASSSNAALMAEIQEMREENKMFREENKFIREELSKMGAIFAQFSANPEFLSSLNLNNFGSQNDETQAHSDEDED</sequence>
<feature type="region of interest" description="Disordered" evidence="2">
    <location>
        <begin position="43"/>
        <end position="139"/>
    </location>
</feature>
<evidence type="ECO:0000313" key="3">
    <source>
        <dbReference type="EMBL" id="BAF36288.1"/>
    </source>
</evidence>
<name>A0A8Y3_IPOTF</name>
<dbReference type="EMBL" id="AB263748">
    <property type="protein sequence ID" value="BAF36288.1"/>
    <property type="molecule type" value="Genomic_DNA"/>
</dbReference>
<dbReference type="Pfam" id="PF03004">
    <property type="entry name" value="Transposase_24"/>
    <property type="match status" value="1"/>
</dbReference>
<dbReference type="InterPro" id="IPR039266">
    <property type="entry name" value="EN-1/SPM"/>
</dbReference>
<dbReference type="InterPro" id="IPR004252">
    <property type="entry name" value="Probable_transposase_24"/>
</dbReference>
<accession>A0A8Y3</accession>
<feature type="region of interest" description="Disordered" evidence="2">
    <location>
        <begin position="437"/>
        <end position="456"/>
    </location>
</feature>
<dbReference type="PANTHER" id="PTHR33157">
    <property type="entry name" value="AUTONOMOUS TRANSPOSABLE ELEMENT EN-1 MOSAIC PROTEIN-RELATED"/>
    <property type="match status" value="1"/>
</dbReference>
<feature type="compositionally biased region" description="Polar residues" evidence="2">
    <location>
        <begin position="118"/>
        <end position="127"/>
    </location>
</feature>
<protein>
    <recommendedName>
        <fullName evidence="4">Transposase, Ptta/En/Spm, plant</fullName>
    </recommendedName>
</protein>
<dbReference type="AlphaFoldDB" id="A0A8Y3"/>